<evidence type="ECO:0000313" key="3">
    <source>
        <dbReference type="Proteomes" id="UP000009309"/>
    </source>
</evidence>
<protein>
    <recommendedName>
        <fullName evidence="1">Glycosyltransferase 2-like domain-containing protein</fullName>
    </recommendedName>
</protein>
<accession>I2GSL1</accession>
<dbReference type="CDD" id="cd04179">
    <property type="entry name" value="DPM_DPG-synthase_like"/>
    <property type="match status" value="1"/>
</dbReference>
<reference evidence="2 3" key="1">
    <citation type="journal article" date="2012" name="J. Bacteriol.">
        <title>Genome Sequence of the Filamentous Bacterium Fibrisoma limi BUZ 3T.</title>
        <authorList>
            <person name="Filippini M."/>
            <person name="Qi W."/>
            <person name="Jaenicke S."/>
            <person name="Goesmann A."/>
            <person name="Smits T.H."/>
            <person name="Bagheri H.C."/>
        </authorList>
    </citation>
    <scope>NUCLEOTIDE SEQUENCE [LARGE SCALE GENOMIC DNA]</scope>
    <source>
        <strain evidence="3">BUZ 3T</strain>
    </source>
</reference>
<dbReference type="Gene3D" id="3.90.550.10">
    <property type="entry name" value="Spore Coat Polysaccharide Biosynthesis Protein SpsA, Chain A"/>
    <property type="match status" value="1"/>
</dbReference>
<dbReference type="AlphaFoldDB" id="I2GSL1"/>
<name>I2GSL1_9BACT</name>
<dbReference type="InterPro" id="IPR001173">
    <property type="entry name" value="Glyco_trans_2-like"/>
</dbReference>
<organism evidence="2 3">
    <name type="scientific">Fibrisoma limi BUZ 3</name>
    <dbReference type="NCBI Taxonomy" id="1185876"/>
    <lineage>
        <taxon>Bacteria</taxon>
        <taxon>Pseudomonadati</taxon>
        <taxon>Bacteroidota</taxon>
        <taxon>Cytophagia</taxon>
        <taxon>Cytophagales</taxon>
        <taxon>Spirosomataceae</taxon>
        <taxon>Fibrisoma</taxon>
    </lineage>
</organism>
<feature type="domain" description="Glycosyltransferase 2-like" evidence="1">
    <location>
        <begin position="14"/>
        <end position="175"/>
    </location>
</feature>
<gene>
    <name evidence="2" type="ORF">BN8_06280</name>
</gene>
<dbReference type="eggNOG" id="COG1216">
    <property type="taxonomic scope" value="Bacteria"/>
</dbReference>
<sequence length="250" mass="28224">MIGELTSNQRILAIVPCYNEQDCIAGVVEDLHGIRDRNNLPLDVLVVNDCSRDRSADILRQLDCLHLNLPVNLGIGGAMQTGYKYAHKHGYSYAIQVDGDGQHPADQLKQVLEPALTGRADVVIGSRYLEKKGFQSSAIRRVGIRYFQYLNRLLTGQTVRDSTSGFRVFNRNALELASRYYPDEYPEPEAIILFGLQNLRILEVPVEMRDRQGGVSSINALKSVYYMIKVTLGILSAYLRYRPYGKRRSV</sequence>
<dbReference type="EMBL" id="CAIT01000010">
    <property type="protein sequence ID" value="CCH56890.1"/>
    <property type="molecule type" value="Genomic_DNA"/>
</dbReference>
<dbReference type="RefSeq" id="WP_009285451.1">
    <property type="nucleotide sequence ID" value="NZ_CAIT01000010.1"/>
</dbReference>
<dbReference type="PANTHER" id="PTHR48090">
    <property type="entry name" value="UNDECAPRENYL-PHOSPHATE 4-DEOXY-4-FORMAMIDO-L-ARABINOSE TRANSFERASE-RELATED"/>
    <property type="match status" value="1"/>
</dbReference>
<dbReference type="Proteomes" id="UP000009309">
    <property type="component" value="Unassembled WGS sequence"/>
</dbReference>
<dbReference type="InterPro" id="IPR029044">
    <property type="entry name" value="Nucleotide-diphossugar_trans"/>
</dbReference>
<evidence type="ECO:0000313" key="2">
    <source>
        <dbReference type="EMBL" id="CCH56890.1"/>
    </source>
</evidence>
<dbReference type="STRING" id="1185876.BN8_06280"/>
<evidence type="ECO:0000259" key="1">
    <source>
        <dbReference type="Pfam" id="PF00535"/>
    </source>
</evidence>
<dbReference type="InterPro" id="IPR050256">
    <property type="entry name" value="Glycosyltransferase_2"/>
</dbReference>
<dbReference type="PANTHER" id="PTHR48090:SF7">
    <property type="entry name" value="RFBJ PROTEIN"/>
    <property type="match status" value="1"/>
</dbReference>
<proteinExistence type="predicted"/>
<dbReference type="SUPFAM" id="SSF53448">
    <property type="entry name" value="Nucleotide-diphospho-sugar transferases"/>
    <property type="match status" value="1"/>
</dbReference>
<keyword evidence="3" id="KW-1185">Reference proteome</keyword>
<comment type="caution">
    <text evidence="2">The sequence shown here is derived from an EMBL/GenBank/DDBJ whole genome shotgun (WGS) entry which is preliminary data.</text>
</comment>
<dbReference type="OrthoDB" id="9810303at2"/>
<dbReference type="Pfam" id="PF00535">
    <property type="entry name" value="Glycos_transf_2"/>
    <property type="match status" value="1"/>
</dbReference>